<protein>
    <recommendedName>
        <fullName evidence="5">CU044_5270 family protein</fullName>
    </recommendedName>
</protein>
<evidence type="ECO:0000256" key="1">
    <source>
        <dbReference type="SAM" id="MobiDB-lite"/>
    </source>
</evidence>
<dbReference type="NCBIfam" id="NF038083">
    <property type="entry name" value="CU044_5270_fam"/>
    <property type="match status" value="1"/>
</dbReference>
<reference evidence="3" key="1">
    <citation type="submission" date="2020-11" db="EMBL/GenBank/DDBJ databases">
        <title>Sequencing the genomes of 1000 actinobacteria strains.</title>
        <authorList>
            <person name="Klenk H.-P."/>
        </authorList>
    </citation>
    <scope>NUCLEOTIDE SEQUENCE</scope>
    <source>
        <strain evidence="3">DSM 45356</strain>
    </source>
</reference>
<keyword evidence="2" id="KW-0812">Transmembrane</keyword>
<evidence type="ECO:0008006" key="5">
    <source>
        <dbReference type="Google" id="ProtNLM"/>
    </source>
</evidence>
<dbReference type="InterPro" id="IPR047789">
    <property type="entry name" value="CU044_5270-like"/>
</dbReference>
<name>A0A8J7GJF3_9ACTN</name>
<evidence type="ECO:0000256" key="2">
    <source>
        <dbReference type="SAM" id="Phobius"/>
    </source>
</evidence>
<keyword evidence="2" id="KW-0472">Membrane</keyword>
<evidence type="ECO:0000313" key="3">
    <source>
        <dbReference type="EMBL" id="MBG6138640.1"/>
    </source>
</evidence>
<feature type="region of interest" description="Disordered" evidence="1">
    <location>
        <begin position="203"/>
        <end position="227"/>
    </location>
</feature>
<comment type="caution">
    <text evidence="3">The sequence shown here is derived from an EMBL/GenBank/DDBJ whole genome shotgun (WGS) entry which is preliminary data.</text>
</comment>
<sequence>MNEQDLLQDLGDLLDPPGRVAPARLRERVLRATATRPGHRRGIWGTVTRLAGEALPGGAAWPTRLLRTVGDTLRPGLGTRRIGLKFALVGALAAVIAAGMFAMQTSRVGGLPPVANAEAGEVLRGAADSARQDQGLAARPEQFVYVESVTWYPKQGEPGQSTVRSWLSVDGTRDGLISSDLPGRAGLTDQPVPGCRDGRAAEWEPDGTLSADRTRPCTPEPGYLADVPTDPVRARARLYTEAAGDDRDQDAFVAVGALLTRGYLAPAARAALFTAAATIPGVQVVRDVADAAGRLGVAVARTDRGVRYELVFDPATHALRGWQQRPVDGGMDMRMLRPVAFVRVAVVDRAGQLP</sequence>
<gene>
    <name evidence="3" type="ORF">IW245_004834</name>
</gene>
<keyword evidence="4" id="KW-1185">Reference proteome</keyword>
<feature type="transmembrane region" description="Helical" evidence="2">
    <location>
        <begin position="82"/>
        <end position="103"/>
    </location>
</feature>
<proteinExistence type="predicted"/>
<dbReference type="EMBL" id="JADOUF010000001">
    <property type="protein sequence ID" value="MBG6138640.1"/>
    <property type="molecule type" value="Genomic_DNA"/>
</dbReference>
<organism evidence="3 4">
    <name type="scientific">Longispora fulva</name>
    <dbReference type="NCBI Taxonomy" id="619741"/>
    <lineage>
        <taxon>Bacteria</taxon>
        <taxon>Bacillati</taxon>
        <taxon>Actinomycetota</taxon>
        <taxon>Actinomycetes</taxon>
        <taxon>Micromonosporales</taxon>
        <taxon>Micromonosporaceae</taxon>
        <taxon>Longispora</taxon>
    </lineage>
</organism>
<evidence type="ECO:0000313" key="4">
    <source>
        <dbReference type="Proteomes" id="UP000622552"/>
    </source>
</evidence>
<dbReference type="RefSeq" id="WP_197005376.1">
    <property type="nucleotide sequence ID" value="NZ_BONS01000025.1"/>
</dbReference>
<keyword evidence="2" id="KW-1133">Transmembrane helix</keyword>
<dbReference type="AlphaFoldDB" id="A0A8J7GJF3"/>
<dbReference type="Proteomes" id="UP000622552">
    <property type="component" value="Unassembled WGS sequence"/>
</dbReference>
<accession>A0A8J7GJF3</accession>